<name>A0A0A3XXK4_BRAJP</name>
<organism evidence="2 3">
    <name type="scientific">Bradyrhizobium japonicum</name>
    <dbReference type="NCBI Taxonomy" id="375"/>
    <lineage>
        <taxon>Bacteria</taxon>
        <taxon>Pseudomonadati</taxon>
        <taxon>Pseudomonadota</taxon>
        <taxon>Alphaproteobacteria</taxon>
        <taxon>Hyphomicrobiales</taxon>
        <taxon>Nitrobacteraceae</taxon>
        <taxon>Bradyrhizobium</taxon>
    </lineage>
</organism>
<evidence type="ECO:0000256" key="1">
    <source>
        <dbReference type="SAM" id="SignalP"/>
    </source>
</evidence>
<evidence type="ECO:0000313" key="2">
    <source>
        <dbReference type="EMBL" id="KGT78009.1"/>
    </source>
</evidence>
<feature type="chain" id="PRO_5002017316" evidence="1">
    <location>
        <begin position="24"/>
        <end position="118"/>
    </location>
</feature>
<protein>
    <submittedName>
        <fullName evidence="2">Uncharacterized protein</fullName>
    </submittedName>
</protein>
<accession>A0A0A3XXK4</accession>
<proteinExistence type="predicted"/>
<keyword evidence="1" id="KW-0732">Signal</keyword>
<dbReference type="EMBL" id="JRPN01000016">
    <property type="protein sequence ID" value="KGT78009.1"/>
    <property type="molecule type" value="Genomic_DNA"/>
</dbReference>
<gene>
    <name evidence="2" type="ORF">MA20_20025</name>
</gene>
<evidence type="ECO:0000313" key="3">
    <source>
        <dbReference type="Proteomes" id="UP000030377"/>
    </source>
</evidence>
<sequence length="118" mass="13603">MFIRPRLALIFAVSMFSVGLASAEQHTDRLSRIRIAQEKPTRAQIIHCGTKNGMVKESHPLRCRRRWSDEYRAKDRSHMPSGAIEKRRAIVLEQMSAFQLGLLRCLVRRTGTPMKQTL</sequence>
<dbReference type="AlphaFoldDB" id="A0A0A3XXK4"/>
<reference evidence="2 3" key="1">
    <citation type="submission" date="2014-09" db="EMBL/GenBank/DDBJ databases">
        <title>Draft genome of Bradyrhizobium japonicum Is-34.</title>
        <authorList>
            <person name="Tsurumaru H."/>
            <person name="Yamakawa T."/>
            <person name="Hashimoto S."/>
            <person name="Okizaki K."/>
            <person name="Kanesaki Y."/>
            <person name="Yoshikawa H."/>
            <person name="Yajima S."/>
        </authorList>
    </citation>
    <scope>NUCLEOTIDE SEQUENCE [LARGE SCALE GENOMIC DNA]</scope>
    <source>
        <strain evidence="2 3">Is-34</strain>
    </source>
</reference>
<dbReference type="Proteomes" id="UP000030377">
    <property type="component" value="Unassembled WGS sequence"/>
</dbReference>
<feature type="signal peptide" evidence="1">
    <location>
        <begin position="1"/>
        <end position="23"/>
    </location>
</feature>
<comment type="caution">
    <text evidence="2">The sequence shown here is derived from an EMBL/GenBank/DDBJ whole genome shotgun (WGS) entry which is preliminary data.</text>
</comment>
<dbReference type="RefSeq" id="WP_041956538.1">
    <property type="nucleotide sequence ID" value="NZ_JRPN01000016.1"/>
</dbReference>